<comment type="caution">
    <text evidence="2">The sequence shown here is derived from an EMBL/GenBank/DDBJ whole genome shotgun (WGS) entry which is preliminary data.</text>
</comment>
<evidence type="ECO:0000313" key="3">
    <source>
        <dbReference type="Proteomes" id="UP000821866"/>
    </source>
</evidence>
<dbReference type="Proteomes" id="UP000821866">
    <property type="component" value="Chromosome 1"/>
</dbReference>
<proteinExistence type="predicted"/>
<evidence type="ECO:0000256" key="1">
    <source>
        <dbReference type="SAM" id="MobiDB-lite"/>
    </source>
</evidence>
<accession>A0A9J6EZ55</accession>
<sequence>MMEAGRRSLPFVKRKLSRKRQKLTTTEGDYDFIRPTSKSLSQQTSRRRSHKRNPPPLPKEDFSIIVRPFQGLPIREITAPKIAEAVVNACQGTISGSQFLLWLKPGSNIFIISIPNQDVADITRKIPSLALNERLHPVDDYSAVGDHIRKGVIYGLTPNRSLETLLANLRIRTKEVEILKARMLRETNPAVNTFFGPITSRFV</sequence>
<dbReference type="AlphaFoldDB" id="A0A9J6EZ55"/>
<name>A0A9J6EZ55_RHIMP</name>
<feature type="compositionally biased region" description="Basic residues" evidence="1">
    <location>
        <begin position="12"/>
        <end position="22"/>
    </location>
</feature>
<reference evidence="2" key="1">
    <citation type="journal article" date="2020" name="Cell">
        <title>Large-Scale Comparative Analyses of Tick Genomes Elucidate Their Genetic Diversity and Vector Capacities.</title>
        <authorList>
            <consortium name="Tick Genome and Microbiome Consortium (TIGMIC)"/>
            <person name="Jia N."/>
            <person name="Wang J."/>
            <person name="Shi W."/>
            <person name="Du L."/>
            <person name="Sun Y."/>
            <person name="Zhan W."/>
            <person name="Jiang J.F."/>
            <person name="Wang Q."/>
            <person name="Zhang B."/>
            <person name="Ji P."/>
            <person name="Bell-Sakyi L."/>
            <person name="Cui X.M."/>
            <person name="Yuan T.T."/>
            <person name="Jiang B.G."/>
            <person name="Yang W.F."/>
            <person name="Lam T.T."/>
            <person name="Chang Q.C."/>
            <person name="Ding S.J."/>
            <person name="Wang X.J."/>
            <person name="Zhu J.G."/>
            <person name="Ruan X.D."/>
            <person name="Zhao L."/>
            <person name="Wei J.T."/>
            <person name="Ye R.Z."/>
            <person name="Que T.C."/>
            <person name="Du C.H."/>
            <person name="Zhou Y.H."/>
            <person name="Cheng J.X."/>
            <person name="Dai P.F."/>
            <person name="Guo W.B."/>
            <person name="Han X.H."/>
            <person name="Huang E.J."/>
            <person name="Li L.F."/>
            <person name="Wei W."/>
            <person name="Gao Y.C."/>
            <person name="Liu J.Z."/>
            <person name="Shao H.Z."/>
            <person name="Wang X."/>
            <person name="Wang C.C."/>
            <person name="Yang T.C."/>
            <person name="Huo Q.B."/>
            <person name="Li W."/>
            <person name="Chen H.Y."/>
            <person name="Chen S.E."/>
            <person name="Zhou L.G."/>
            <person name="Ni X.B."/>
            <person name="Tian J.H."/>
            <person name="Sheng Y."/>
            <person name="Liu T."/>
            <person name="Pan Y.S."/>
            <person name="Xia L.Y."/>
            <person name="Li J."/>
            <person name="Zhao F."/>
            <person name="Cao W.C."/>
        </authorList>
    </citation>
    <scope>NUCLEOTIDE SEQUENCE</scope>
    <source>
        <strain evidence="2">Rmic-2018</strain>
    </source>
</reference>
<organism evidence="2 3">
    <name type="scientific">Rhipicephalus microplus</name>
    <name type="common">Cattle tick</name>
    <name type="synonym">Boophilus microplus</name>
    <dbReference type="NCBI Taxonomy" id="6941"/>
    <lineage>
        <taxon>Eukaryota</taxon>
        <taxon>Metazoa</taxon>
        <taxon>Ecdysozoa</taxon>
        <taxon>Arthropoda</taxon>
        <taxon>Chelicerata</taxon>
        <taxon>Arachnida</taxon>
        <taxon>Acari</taxon>
        <taxon>Parasitiformes</taxon>
        <taxon>Ixodida</taxon>
        <taxon>Ixodoidea</taxon>
        <taxon>Ixodidae</taxon>
        <taxon>Rhipicephalinae</taxon>
        <taxon>Rhipicephalus</taxon>
        <taxon>Boophilus</taxon>
    </lineage>
</organism>
<protein>
    <submittedName>
        <fullName evidence="2">Uncharacterized protein</fullName>
    </submittedName>
</protein>
<gene>
    <name evidence="2" type="ORF">HPB51_008448</name>
</gene>
<evidence type="ECO:0000313" key="2">
    <source>
        <dbReference type="EMBL" id="KAH8039738.1"/>
    </source>
</evidence>
<keyword evidence="3" id="KW-1185">Reference proteome</keyword>
<feature type="region of interest" description="Disordered" evidence="1">
    <location>
        <begin position="1"/>
        <end position="61"/>
    </location>
</feature>
<reference evidence="2" key="2">
    <citation type="submission" date="2021-09" db="EMBL/GenBank/DDBJ databases">
        <authorList>
            <person name="Jia N."/>
            <person name="Wang J."/>
            <person name="Shi W."/>
            <person name="Du L."/>
            <person name="Sun Y."/>
            <person name="Zhan W."/>
            <person name="Jiang J."/>
            <person name="Wang Q."/>
            <person name="Zhang B."/>
            <person name="Ji P."/>
            <person name="Sakyi L.B."/>
            <person name="Cui X."/>
            <person name="Yuan T."/>
            <person name="Jiang B."/>
            <person name="Yang W."/>
            <person name="Lam T.T.-Y."/>
            <person name="Chang Q."/>
            <person name="Ding S."/>
            <person name="Wang X."/>
            <person name="Zhu J."/>
            <person name="Ruan X."/>
            <person name="Zhao L."/>
            <person name="Wei J."/>
            <person name="Que T."/>
            <person name="Du C."/>
            <person name="Cheng J."/>
            <person name="Dai P."/>
            <person name="Han X."/>
            <person name="Huang E."/>
            <person name="Gao Y."/>
            <person name="Liu J."/>
            <person name="Shao H."/>
            <person name="Ye R."/>
            <person name="Li L."/>
            <person name="Wei W."/>
            <person name="Wang X."/>
            <person name="Wang C."/>
            <person name="Huo Q."/>
            <person name="Li W."/>
            <person name="Guo W."/>
            <person name="Chen H."/>
            <person name="Chen S."/>
            <person name="Zhou L."/>
            <person name="Zhou L."/>
            <person name="Ni X."/>
            <person name="Tian J."/>
            <person name="Zhou Y."/>
            <person name="Sheng Y."/>
            <person name="Liu T."/>
            <person name="Pan Y."/>
            <person name="Xia L."/>
            <person name="Li J."/>
            <person name="Zhao F."/>
            <person name="Cao W."/>
        </authorList>
    </citation>
    <scope>NUCLEOTIDE SEQUENCE</scope>
    <source>
        <strain evidence="2">Rmic-2018</strain>
        <tissue evidence="2">Larvae</tissue>
    </source>
</reference>
<dbReference type="EMBL" id="JABSTU010000001">
    <property type="protein sequence ID" value="KAH8039738.1"/>
    <property type="molecule type" value="Genomic_DNA"/>
</dbReference>